<dbReference type="PIRSF" id="PIRSF003135">
    <property type="entry name" value="Primosomal_n"/>
    <property type="match status" value="1"/>
</dbReference>
<name>A0A4P6X0C7_HYDPS</name>
<dbReference type="GO" id="GO:0006269">
    <property type="term" value="P:DNA replication, synthesis of primer"/>
    <property type="evidence" value="ECO:0007669"/>
    <property type="project" value="UniProtKB-KW"/>
</dbReference>
<accession>A0A4P6X0C7</accession>
<dbReference type="InterPro" id="IPR012340">
    <property type="entry name" value="NA-bd_OB-fold"/>
</dbReference>
<keyword evidence="3" id="KW-1185">Reference proteome</keyword>
<dbReference type="KEGG" id="hpse:HPF_09935"/>
<dbReference type="EMBL" id="CP037867">
    <property type="protein sequence ID" value="QBM28006.1"/>
    <property type="molecule type" value="Genomic_DNA"/>
</dbReference>
<dbReference type="Pfam" id="PF22657">
    <property type="entry name" value="SSB_1"/>
    <property type="match status" value="1"/>
</dbReference>
<keyword evidence="1" id="KW-0238">DNA-binding</keyword>
<evidence type="ECO:0000313" key="3">
    <source>
        <dbReference type="Proteomes" id="UP000293912"/>
    </source>
</evidence>
<sequence length="101" mass="11094">MTSPTDINRFELSATVVQVQSLRYTPAGIPAINLVLEHESTVTELDVPRSVKLQLKAVAFGALAETLSRQSLEMVGRFQGFMANSRNGKGVVFHIQDFSKT</sequence>
<keyword evidence="1" id="KW-0639">Primosome</keyword>
<reference evidence="2 3" key="1">
    <citation type="submission" date="2019-03" db="EMBL/GenBank/DDBJ databases">
        <authorList>
            <person name="Sebastian G."/>
            <person name="Baumann P."/>
            <person name="Ruckert C."/>
            <person name="Kalinowski J."/>
            <person name="Nebel B."/>
            <person name="Takors R."/>
            <person name="Blombach B."/>
        </authorList>
    </citation>
    <scope>NUCLEOTIDE SEQUENCE [LARGE SCALE GENOMIC DNA]</scope>
    <source>
        <strain evidence="2 3">DSM 1084</strain>
    </source>
</reference>
<dbReference type="SUPFAM" id="SSF50249">
    <property type="entry name" value="Nucleic acid-binding proteins"/>
    <property type="match status" value="1"/>
</dbReference>
<evidence type="ECO:0000256" key="1">
    <source>
        <dbReference type="HAMAP-Rule" id="MF_00720"/>
    </source>
</evidence>
<organism evidence="2 3">
    <name type="scientific">Hydrogenophaga pseudoflava</name>
    <name type="common">Pseudomonas carboxydoflava</name>
    <dbReference type="NCBI Taxonomy" id="47421"/>
    <lineage>
        <taxon>Bacteria</taxon>
        <taxon>Pseudomonadati</taxon>
        <taxon>Pseudomonadota</taxon>
        <taxon>Betaproteobacteria</taxon>
        <taxon>Burkholderiales</taxon>
        <taxon>Comamonadaceae</taxon>
        <taxon>Hydrogenophaga</taxon>
    </lineage>
</organism>
<dbReference type="InterPro" id="IPR023646">
    <property type="entry name" value="Prisomal_replication_PriB"/>
</dbReference>
<dbReference type="Gene3D" id="2.40.50.140">
    <property type="entry name" value="Nucleic acid-binding proteins"/>
    <property type="match status" value="1"/>
</dbReference>
<comment type="subunit">
    <text evidence="1">Homodimer. Interacts with PriA and DnaT. Component of the replication restart primosome. Primosome assembly occurs via a 'hand-off' mechanism. PriA binds to replication forks, subsequently PriB then DnaT bind; DnaT then displaces ssDNA to generate the helicase loading substrate.</text>
</comment>
<proteinExistence type="inferred from homology"/>
<dbReference type="AlphaFoldDB" id="A0A4P6X0C7"/>
<dbReference type="GO" id="GO:0003697">
    <property type="term" value="F:single-stranded DNA binding"/>
    <property type="evidence" value="ECO:0007669"/>
    <property type="project" value="UniProtKB-UniRule"/>
</dbReference>
<dbReference type="Proteomes" id="UP000293912">
    <property type="component" value="Chromosome"/>
</dbReference>
<evidence type="ECO:0000313" key="2">
    <source>
        <dbReference type="EMBL" id="QBM28006.1"/>
    </source>
</evidence>
<keyword evidence="1" id="KW-0235">DNA replication</keyword>
<dbReference type="GO" id="GO:1990077">
    <property type="term" value="C:primosome complex"/>
    <property type="evidence" value="ECO:0007669"/>
    <property type="project" value="UniProtKB-UniRule"/>
</dbReference>
<dbReference type="RefSeq" id="WP_243721719.1">
    <property type="nucleotide sequence ID" value="NZ_CP037867.1"/>
</dbReference>
<protein>
    <recommendedName>
        <fullName evidence="1">Replication restart protein PriB</fullName>
    </recommendedName>
</protein>
<gene>
    <name evidence="1 2" type="primary">priB</name>
    <name evidence="2" type="ORF">HPF_09935</name>
</gene>
<comment type="similarity">
    <text evidence="1">Belongs to the PriB family.</text>
</comment>
<comment type="function">
    <text evidence="1">Involved in the restart of stalled replication forks, which reloads the replicative helicase on sites other than the origin of replication; the PriA-PriB pathway is the major replication restart pathway. During primosome assembly it facilitates complex formation between PriA and DnaT on DNA; stabilizes PriA on DNA. Stimulates the DNA unwinding activity of PriA helicase.</text>
</comment>
<dbReference type="NCBIfam" id="TIGR04418">
    <property type="entry name" value="PriB_gamma"/>
    <property type="match status" value="1"/>
</dbReference>
<dbReference type="HAMAP" id="MF_00720">
    <property type="entry name" value="PriB"/>
    <property type="match status" value="1"/>
</dbReference>